<evidence type="ECO:0000313" key="1">
    <source>
        <dbReference type="EMBL" id="ERH31036.1"/>
    </source>
</evidence>
<accession>U1RAJ5</accession>
<dbReference type="AlphaFoldDB" id="U1RAJ5"/>
<sequence>MPYSTFTCDSPKMANAFILYAKSYILSLGNKMENGYISKGYM</sequence>
<reference evidence="1 2" key="1">
    <citation type="submission" date="2013-08" db="EMBL/GenBank/DDBJ databases">
        <authorList>
            <person name="Weinstock G."/>
            <person name="Sodergren E."/>
            <person name="Wylie T."/>
            <person name="Fulton L."/>
            <person name="Fulton R."/>
            <person name="Fronick C."/>
            <person name="O'Laughlin M."/>
            <person name="Godfrey J."/>
            <person name="Miner T."/>
            <person name="Herter B."/>
            <person name="Appelbaum E."/>
            <person name="Cordes M."/>
            <person name="Lek S."/>
            <person name="Wollam A."/>
            <person name="Pepin K.H."/>
            <person name="Palsikar V.B."/>
            <person name="Mitreva M."/>
            <person name="Wilson R.K."/>
        </authorList>
    </citation>
    <scope>NUCLEOTIDE SEQUENCE [LARGE SCALE GENOMIC DNA]</scope>
    <source>
        <strain evidence="1 2">F0580</strain>
    </source>
</reference>
<gene>
    <name evidence="1" type="ORF">HMPREF9244_00719</name>
</gene>
<dbReference type="EMBL" id="AWSI01000020">
    <property type="protein sequence ID" value="ERH31036.1"/>
    <property type="molecule type" value="Genomic_DNA"/>
</dbReference>
<comment type="caution">
    <text evidence="1">The sequence shown here is derived from an EMBL/GenBank/DDBJ whole genome shotgun (WGS) entry which is preliminary data.</text>
</comment>
<organism evidence="1 2">
    <name type="scientific">Alloscardovia omnicolens F0580</name>
    <dbReference type="NCBI Taxonomy" id="1321816"/>
    <lineage>
        <taxon>Bacteria</taxon>
        <taxon>Bacillati</taxon>
        <taxon>Actinomycetota</taxon>
        <taxon>Actinomycetes</taxon>
        <taxon>Bifidobacteriales</taxon>
        <taxon>Bifidobacteriaceae</taxon>
        <taxon>Alloscardovia</taxon>
    </lineage>
</organism>
<dbReference type="Proteomes" id="UP000016519">
    <property type="component" value="Unassembled WGS sequence"/>
</dbReference>
<dbReference type="HOGENOM" id="CLU_3246276_0_0_11"/>
<protein>
    <submittedName>
        <fullName evidence="1">Uncharacterized protein</fullName>
    </submittedName>
</protein>
<name>U1RAJ5_9BIFI</name>
<keyword evidence="2" id="KW-1185">Reference proteome</keyword>
<evidence type="ECO:0000313" key="2">
    <source>
        <dbReference type="Proteomes" id="UP000016519"/>
    </source>
</evidence>
<proteinExistence type="predicted"/>